<dbReference type="Pfam" id="PF23559">
    <property type="entry name" value="WHD_DRP"/>
    <property type="match status" value="1"/>
</dbReference>
<dbReference type="Gene3D" id="1.20.5.4130">
    <property type="match status" value="1"/>
</dbReference>
<dbReference type="SUPFAM" id="SSF52540">
    <property type="entry name" value="P-loop containing nucleoside triphosphate hydrolases"/>
    <property type="match status" value="1"/>
</dbReference>
<dbReference type="GO" id="GO:0006952">
    <property type="term" value="P:defense response"/>
    <property type="evidence" value="ECO:0007669"/>
    <property type="project" value="UniProtKB-KW"/>
</dbReference>
<dbReference type="Pfam" id="PF00931">
    <property type="entry name" value="NB-ARC"/>
    <property type="match status" value="1"/>
</dbReference>
<keyword evidence="2" id="KW-0433">Leucine-rich repeat</keyword>
<dbReference type="SUPFAM" id="SSF52058">
    <property type="entry name" value="L domain-like"/>
    <property type="match status" value="1"/>
</dbReference>
<dbReference type="GO" id="GO:0051707">
    <property type="term" value="P:response to other organism"/>
    <property type="evidence" value="ECO:0007669"/>
    <property type="project" value="UniProtKB-ARBA"/>
</dbReference>
<reference evidence="11" key="1">
    <citation type="submission" date="2020-10" db="EMBL/GenBank/DDBJ databases">
        <authorList>
            <person name="Han B."/>
            <person name="Lu T."/>
            <person name="Zhao Q."/>
            <person name="Huang X."/>
            <person name="Zhao Y."/>
        </authorList>
    </citation>
    <scope>NUCLEOTIDE SEQUENCE</scope>
</reference>
<dbReference type="InterPro" id="IPR058922">
    <property type="entry name" value="WHD_DRP"/>
</dbReference>
<keyword evidence="5" id="KW-0611">Plant defense</keyword>
<evidence type="ECO:0000256" key="3">
    <source>
        <dbReference type="ARBA" id="ARBA00022737"/>
    </source>
</evidence>
<evidence type="ECO:0000313" key="12">
    <source>
        <dbReference type="Proteomes" id="UP000604825"/>
    </source>
</evidence>
<evidence type="ECO:0000259" key="8">
    <source>
        <dbReference type="Pfam" id="PF18052"/>
    </source>
</evidence>
<feature type="domain" description="R13L1/DRL21-like LRR repeat region" evidence="10">
    <location>
        <begin position="661"/>
        <end position="793"/>
    </location>
</feature>
<accession>A0A811QLW7</accession>
<dbReference type="GO" id="GO:0043531">
    <property type="term" value="F:ADP binding"/>
    <property type="evidence" value="ECO:0007669"/>
    <property type="project" value="InterPro"/>
</dbReference>
<dbReference type="InterPro" id="IPR042197">
    <property type="entry name" value="Apaf_helical"/>
</dbReference>
<dbReference type="PRINTS" id="PR00364">
    <property type="entry name" value="DISEASERSIST"/>
</dbReference>
<dbReference type="Pfam" id="PF18052">
    <property type="entry name" value="Rx_N"/>
    <property type="match status" value="1"/>
</dbReference>
<comment type="similarity">
    <text evidence="1">Belongs to the disease resistance NB-LRR family.</text>
</comment>
<dbReference type="AlphaFoldDB" id="A0A811QLW7"/>
<dbReference type="OrthoDB" id="1534087at2759"/>
<dbReference type="InterPro" id="IPR027417">
    <property type="entry name" value="P-loop_NTPase"/>
</dbReference>
<dbReference type="Gene3D" id="1.10.10.10">
    <property type="entry name" value="Winged helix-like DNA-binding domain superfamily/Winged helix DNA-binding domain"/>
    <property type="match status" value="1"/>
</dbReference>
<dbReference type="GO" id="GO:0005524">
    <property type="term" value="F:ATP binding"/>
    <property type="evidence" value="ECO:0007669"/>
    <property type="project" value="UniProtKB-KW"/>
</dbReference>
<name>A0A811QLW7_9POAL</name>
<dbReference type="PANTHER" id="PTHR36766:SF55">
    <property type="entry name" value="OS11G0492900 PROTEIN"/>
    <property type="match status" value="1"/>
</dbReference>
<dbReference type="InterPro" id="IPR032675">
    <property type="entry name" value="LRR_dom_sf"/>
</dbReference>
<evidence type="ECO:0000256" key="1">
    <source>
        <dbReference type="ARBA" id="ARBA00008894"/>
    </source>
</evidence>
<keyword evidence="12" id="KW-1185">Reference proteome</keyword>
<dbReference type="InterPro" id="IPR041118">
    <property type="entry name" value="Rx_N"/>
</dbReference>
<dbReference type="InterPro" id="IPR002182">
    <property type="entry name" value="NB-ARC"/>
</dbReference>
<evidence type="ECO:0000259" key="7">
    <source>
        <dbReference type="Pfam" id="PF00931"/>
    </source>
</evidence>
<feature type="domain" description="NB-ARC" evidence="7">
    <location>
        <begin position="188"/>
        <end position="359"/>
    </location>
</feature>
<dbReference type="InterPro" id="IPR036388">
    <property type="entry name" value="WH-like_DNA-bd_sf"/>
</dbReference>
<feature type="domain" description="Disease resistance protein winged helix" evidence="9">
    <location>
        <begin position="447"/>
        <end position="514"/>
    </location>
</feature>
<dbReference type="Gene3D" id="3.40.50.300">
    <property type="entry name" value="P-loop containing nucleotide triphosphate hydrolases"/>
    <property type="match status" value="1"/>
</dbReference>
<gene>
    <name evidence="11" type="ORF">NCGR_LOCUS40559</name>
</gene>
<evidence type="ECO:0000259" key="10">
    <source>
        <dbReference type="Pfam" id="PF25019"/>
    </source>
</evidence>
<evidence type="ECO:0000313" key="11">
    <source>
        <dbReference type="EMBL" id="CAD6257069.1"/>
    </source>
</evidence>
<dbReference type="SUPFAM" id="SSF52047">
    <property type="entry name" value="RNI-like"/>
    <property type="match status" value="1"/>
</dbReference>
<dbReference type="Pfam" id="PF25019">
    <property type="entry name" value="LRR_R13L1-DRL21"/>
    <property type="match status" value="1"/>
</dbReference>
<evidence type="ECO:0000256" key="5">
    <source>
        <dbReference type="ARBA" id="ARBA00022821"/>
    </source>
</evidence>
<evidence type="ECO:0000256" key="4">
    <source>
        <dbReference type="ARBA" id="ARBA00022741"/>
    </source>
</evidence>
<dbReference type="InterPro" id="IPR056789">
    <property type="entry name" value="LRR_R13L1-DRL21"/>
</dbReference>
<evidence type="ECO:0000256" key="2">
    <source>
        <dbReference type="ARBA" id="ARBA00022614"/>
    </source>
</evidence>
<feature type="domain" description="Disease resistance N-terminal" evidence="8">
    <location>
        <begin position="38"/>
        <end position="107"/>
    </location>
</feature>
<organism evidence="11 12">
    <name type="scientific">Miscanthus lutarioriparius</name>
    <dbReference type="NCBI Taxonomy" id="422564"/>
    <lineage>
        <taxon>Eukaryota</taxon>
        <taxon>Viridiplantae</taxon>
        <taxon>Streptophyta</taxon>
        <taxon>Embryophyta</taxon>
        <taxon>Tracheophyta</taxon>
        <taxon>Spermatophyta</taxon>
        <taxon>Magnoliopsida</taxon>
        <taxon>Liliopsida</taxon>
        <taxon>Poales</taxon>
        <taxon>Poaceae</taxon>
        <taxon>PACMAD clade</taxon>
        <taxon>Panicoideae</taxon>
        <taxon>Andropogonodae</taxon>
        <taxon>Andropogoneae</taxon>
        <taxon>Saccharinae</taxon>
        <taxon>Miscanthus</taxon>
    </lineage>
</organism>
<dbReference type="Gene3D" id="3.80.10.10">
    <property type="entry name" value="Ribonuclease Inhibitor"/>
    <property type="match status" value="2"/>
</dbReference>
<sequence>MSGLFASLSVGRAWEKLSSFMRVFTTSSLVPSSSTASHDDDLEELRKLERTMYRIRAMLDDAEEHWNIREESAKLRLKELKELAYDIEDVVDEYEYEVLHRSTGLYRTGKRKHQEETEAYPVDTGLVEVPNDLVLQARKLIRRLDDIKYYSDHLSLSENDGERRYTPDISSVRHTSSVVFEKSILGRDQDKEKIIDKLLSSEVGNAGNHVSVMAVVGMGGLGKTTLAQLVYNSPRVRQSFEKHAWVCVSENFDIKTMTRNIITSLTSVQCMYTELADLQRKLAKEMNERRVFLVLDDVWNERRDCWEMFCAPMTAAKICQIIVTTRSEVVARLIQTIPFYPLNCLSFDESWLLFSKAACIGEQESDSQTNRINICKSIVKKCKGLPLAIKTLGSMLRYETEESRWEDVLESKLWDLKEPRDEVLPALELSYKHMPTYLRRSFLALSLFPKDYELVSEEVCHLWKLLDLLDSDRSDDECEIGRWYLKELVGRSILQPHPIYGDSYLLHDLVHDLACFFAGEEFHRVEGDTLSQIPQNVRYLSINKAITSADISVFPHTLRAIRVFEHCTNISPNAVPEALFSKCKKLRALDISHSMGLGMALHDGVGNLKLLHHLFVQIDRLVGKSTSHHVQNLVLSGIRHLTRLHTLPGIHISRRHCSLNIRDLRNINRVRELSICGLSNIRHVEDATEAQLQRKKHLRSLKLSFNGGEGQCPCRLHEKHVNIPHNQLLDSLRPHHNLRELSIHRYDSGKYPSWLGNTSFSMLSRIAICHGESKHLPKLGALPSLKYLTVNDMKYMTEWSEWPGTDAGGFPCLNTLSISFCPKMISLPLGPFQSLITLNLRWCDSLARLPESPSLRKLEIGYCPALTEIPTLPSLLVLIVKVCSGLRKLPTLPSLLELDIFDCPSLISIGSDFPSPVVSSVCCFPKLTTLNLEQCRNLCAVGSVPALTTLNLKSGLSDKLMYSPLNDFPSLQCLNIDDSEFTCIPIKQQSLPSVTRLCINKCPNLQYCDGLASLTSLEHLEVGECPKLPIDDLLPPQLKTPTVEDNEHGM</sequence>
<proteinExistence type="inferred from homology"/>
<dbReference type="PANTHER" id="PTHR36766">
    <property type="entry name" value="PLANT BROAD-SPECTRUM MILDEW RESISTANCE PROTEIN RPW8"/>
    <property type="match status" value="1"/>
</dbReference>
<evidence type="ECO:0000256" key="6">
    <source>
        <dbReference type="ARBA" id="ARBA00022840"/>
    </source>
</evidence>
<keyword evidence="6" id="KW-0067">ATP-binding</keyword>
<dbReference type="Proteomes" id="UP000604825">
    <property type="component" value="Unassembled WGS sequence"/>
</dbReference>
<evidence type="ECO:0000259" key="9">
    <source>
        <dbReference type="Pfam" id="PF23559"/>
    </source>
</evidence>
<dbReference type="EMBL" id="CAJGYO010000010">
    <property type="protein sequence ID" value="CAD6257069.1"/>
    <property type="molecule type" value="Genomic_DNA"/>
</dbReference>
<dbReference type="FunFam" id="3.40.50.300:FF:001091">
    <property type="entry name" value="Probable disease resistance protein At1g61300"/>
    <property type="match status" value="1"/>
</dbReference>
<comment type="caution">
    <text evidence="11">The sequence shown here is derived from an EMBL/GenBank/DDBJ whole genome shotgun (WGS) entry which is preliminary data.</text>
</comment>
<protein>
    <submittedName>
        <fullName evidence="11">Uncharacterized protein</fullName>
    </submittedName>
</protein>
<keyword evidence="4" id="KW-0547">Nucleotide-binding</keyword>
<dbReference type="Gene3D" id="1.10.8.430">
    <property type="entry name" value="Helical domain of apoptotic protease-activating factors"/>
    <property type="match status" value="1"/>
</dbReference>
<keyword evidence="3" id="KW-0677">Repeat</keyword>